<dbReference type="RefSeq" id="XP_024572757.1">
    <property type="nucleotide sequence ID" value="XM_024720257.2"/>
</dbReference>
<evidence type="ECO:0000313" key="1">
    <source>
        <dbReference type="EMBL" id="CEG36388.1"/>
    </source>
</evidence>
<dbReference type="EMBL" id="CCYD01000201">
    <property type="protein sequence ID" value="CEG36388.1"/>
    <property type="molecule type" value="Genomic_DNA"/>
</dbReference>
<dbReference type="AlphaFoldDB" id="A0A0P1A6Z9"/>
<keyword evidence="2" id="KW-1185">Reference proteome</keyword>
<reference evidence="2" key="1">
    <citation type="submission" date="2014-09" db="EMBL/GenBank/DDBJ databases">
        <authorList>
            <person name="Sharma Rahul"/>
            <person name="Thines Marco"/>
        </authorList>
    </citation>
    <scope>NUCLEOTIDE SEQUENCE [LARGE SCALE GENOMIC DNA]</scope>
</reference>
<dbReference type="GeneID" id="36409913"/>
<evidence type="ECO:0000313" key="2">
    <source>
        <dbReference type="Proteomes" id="UP000054928"/>
    </source>
</evidence>
<protein>
    <submittedName>
        <fullName evidence="1">Uncharacterized protein</fullName>
    </submittedName>
</protein>
<accession>A0A0P1A6Z9</accession>
<name>A0A0P1A6Z9_PLAHL</name>
<organism evidence="1 2">
    <name type="scientific">Plasmopara halstedii</name>
    <name type="common">Downy mildew of sunflower</name>
    <dbReference type="NCBI Taxonomy" id="4781"/>
    <lineage>
        <taxon>Eukaryota</taxon>
        <taxon>Sar</taxon>
        <taxon>Stramenopiles</taxon>
        <taxon>Oomycota</taxon>
        <taxon>Peronosporomycetes</taxon>
        <taxon>Peronosporales</taxon>
        <taxon>Peronosporaceae</taxon>
        <taxon>Plasmopara</taxon>
    </lineage>
</organism>
<dbReference type="Proteomes" id="UP000054928">
    <property type="component" value="Unassembled WGS sequence"/>
</dbReference>
<sequence length="124" mass="13487">MSGGKLKNKGKTEKTRLLLKSQEITNLGDKYSLSNEHPCRPLLNQRILAAKIAVAARTRAATQIVNTIANVVAQPPRVTSLKFGLCQDIIVQQAAPPARAPTSGSSARSFRTRLRSVILTLLRN</sequence>
<proteinExistence type="predicted"/>